<protein>
    <submittedName>
        <fullName evidence="1">Uncharacterized protein</fullName>
    </submittedName>
</protein>
<dbReference type="AlphaFoldDB" id="A0A9W9M945"/>
<dbReference type="OrthoDB" id="4364447at2759"/>
<reference evidence="1" key="1">
    <citation type="submission" date="2022-11" db="EMBL/GenBank/DDBJ databases">
        <authorList>
            <person name="Petersen C."/>
        </authorList>
    </citation>
    <scope>NUCLEOTIDE SEQUENCE</scope>
    <source>
        <strain evidence="1">IBT 16849</strain>
    </source>
</reference>
<proteinExistence type="predicted"/>
<organism evidence="1 2">
    <name type="scientific">Penicillium cf. griseofulvum</name>
    <dbReference type="NCBI Taxonomy" id="2972120"/>
    <lineage>
        <taxon>Eukaryota</taxon>
        <taxon>Fungi</taxon>
        <taxon>Dikarya</taxon>
        <taxon>Ascomycota</taxon>
        <taxon>Pezizomycotina</taxon>
        <taxon>Eurotiomycetes</taxon>
        <taxon>Eurotiomycetidae</taxon>
        <taxon>Eurotiales</taxon>
        <taxon>Aspergillaceae</taxon>
        <taxon>Penicillium</taxon>
    </lineage>
</organism>
<reference evidence="1" key="2">
    <citation type="journal article" date="2023" name="IMA Fungus">
        <title>Comparative genomic study of the Penicillium genus elucidates a diverse pangenome and 15 lateral gene transfer events.</title>
        <authorList>
            <person name="Petersen C."/>
            <person name="Sorensen T."/>
            <person name="Nielsen M.R."/>
            <person name="Sondergaard T.E."/>
            <person name="Sorensen J.L."/>
            <person name="Fitzpatrick D.A."/>
            <person name="Frisvad J.C."/>
            <person name="Nielsen K.L."/>
        </authorList>
    </citation>
    <scope>NUCLEOTIDE SEQUENCE</scope>
    <source>
        <strain evidence="1">IBT 16849</strain>
    </source>
</reference>
<dbReference type="EMBL" id="JAPQKP010000004">
    <property type="protein sequence ID" value="KAJ5194381.1"/>
    <property type="molecule type" value="Genomic_DNA"/>
</dbReference>
<dbReference type="Proteomes" id="UP001150879">
    <property type="component" value="Unassembled WGS sequence"/>
</dbReference>
<accession>A0A9W9M945</accession>
<gene>
    <name evidence="1" type="ORF">N7472_006847</name>
</gene>
<comment type="caution">
    <text evidence="1">The sequence shown here is derived from an EMBL/GenBank/DDBJ whole genome shotgun (WGS) entry which is preliminary data.</text>
</comment>
<name>A0A9W9M945_9EURO</name>
<keyword evidence="2" id="KW-1185">Reference proteome</keyword>
<evidence type="ECO:0000313" key="2">
    <source>
        <dbReference type="Proteomes" id="UP001150879"/>
    </source>
</evidence>
<sequence>MGKRHYPLESHHIKRLISHFAEGGILESHKDVPEAVRDELYEEQKLEKSKRKGGQAVGTGVQYPPININVLLSQSTAHEIDLSAHKALGEWQALSPLNIPGPRDLAVDEYVYNVMLENGLDLEQVYKDQDPKFFIEKGVKIGIARHFVEDIGKWVKNVKKAVSVCETL</sequence>
<evidence type="ECO:0000313" key="1">
    <source>
        <dbReference type="EMBL" id="KAJ5194381.1"/>
    </source>
</evidence>